<protein>
    <submittedName>
        <fullName evidence="1">Uncharacterized protein</fullName>
    </submittedName>
</protein>
<name>A0A5J4ZS19_9ASTE</name>
<sequence>MNLSSSRWGDRCEDSDKEIVKSDNVMVVYETDDEGNREAAVHSFQGVKDHTEEELRVFSTKRPSCEGHYSLWGWIIGAYRGANAEEKAVLGMVKSGVKLVMTVTTMG</sequence>
<evidence type="ECO:0000313" key="2">
    <source>
        <dbReference type="Proteomes" id="UP000325577"/>
    </source>
</evidence>
<proteinExistence type="predicted"/>
<dbReference type="AlphaFoldDB" id="A0A5J4ZS19"/>
<dbReference type="EMBL" id="CM018049">
    <property type="protein sequence ID" value="KAA8520518.1"/>
    <property type="molecule type" value="Genomic_DNA"/>
</dbReference>
<dbReference type="Proteomes" id="UP000325577">
    <property type="component" value="Linkage Group LG6"/>
</dbReference>
<accession>A0A5J4ZS19</accession>
<evidence type="ECO:0000313" key="1">
    <source>
        <dbReference type="EMBL" id="KAA8520518.1"/>
    </source>
</evidence>
<organism evidence="1 2">
    <name type="scientific">Nyssa sinensis</name>
    <dbReference type="NCBI Taxonomy" id="561372"/>
    <lineage>
        <taxon>Eukaryota</taxon>
        <taxon>Viridiplantae</taxon>
        <taxon>Streptophyta</taxon>
        <taxon>Embryophyta</taxon>
        <taxon>Tracheophyta</taxon>
        <taxon>Spermatophyta</taxon>
        <taxon>Magnoliopsida</taxon>
        <taxon>eudicotyledons</taxon>
        <taxon>Gunneridae</taxon>
        <taxon>Pentapetalae</taxon>
        <taxon>asterids</taxon>
        <taxon>Cornales</taxon>
        <taxon>Nyssaceae</taxon>
        <taxon>Nyssa</taxon>
    </lineage>
</organism>
<gene>
    <name evidence="1" type="ORF">F0562_014774</name>
</gene>
<keyword evidence="2" id="KW-1185">Reference proteome</keyword>
<reference evidence="1 2" key="1">
    <citation type="submission" date="2019-09" db="EMBL/GenBank/DDBJ databases">
        <title>A chromosome-level genome assembly of the Chinese tupelo Nyssa sinensis.</title>
        <authorList>
            <person name="Yang X."/>
            <person name="Kang M."/>
            <person name="Yang Y."/>
            <person name="Xiong H."/>
            <person name="Wang M."/>
            <person name="Zhang Z."/>
            <person name="Wang Z."/>
            <person name="Wu H."/>
            <person name="Ma T."/>
            <person name="Liu J."/>
            <person name="Xi Z."/>
        </authorList>
    </citation>
    <scope>NUCLEOTIDE SEQUENCE [LARGE SCALE GENOMIC DNA]</scope>
    <source>
        <strain evidence="1">J267</strain>
        <tissue evidence="1">Leaf</tissue>
    </source>
</reference>